<keyword evidence="3" id="KW-0175">Coiled coil</keyword>
<evidence type="ECO:0000256" key="4">
    <source>
        <dbReference type="SAM" id="MobiDB-lite"/>
    </source>
</evidence>
<evidence type="ECO:0000259" key="6">
    <source>
        <dbReference type="PROSITE" id="PS50041"/>
    </source>
</evidence>
<dbReference type="Proteomes" id="UP001469553">
    <property type="component" value="Unassembled WGS sequence"/>
</dbReference>
<name>A0ABV0Y276_9TELE</name>
<sequence>MYRPGMSDYVNEQPRHTDRLNGETNLSERRFYLLLFLTIGVLCIIQATLNLSLRLTLYSSKIAVTSICNITDFGGEYPKKEEETDCEQMKPGQCKKFLESIRALNRDRLLLENRNSELLEQIKLVEQERDRLTMKLTELNGGVSPQLCLPGWREMNFRCYFLSTEINTWEDSRKHCQSQGADLVVINSIQEQIAIYHLNGSKPLQFWIGLHGRDETFQWVDGSGVEKSFRFWQSGQPDLDGANRKDDCVEMNNGRPKFSCWNDAPCGHKLHWLCEKDLFTRQ</sequence>
<feature type="transmembrane region" description="Helical" evidence="5">
    <location>
        <begin position="31"/>
        <end position="53"/>
    </location>
</feature>
<feature type="coiled-coil region" evidence="3">
    <location>
        <begin position="101"/>
        <end position="135"/>
    </location>
</feature>
<feature type="region of interest" description="Disordered" evidence="4">
    <location>
        <begin position="1"/>
        <end position="21"/>
    </location>
</feature>
<keyword evidence="5" id="KW-0812">Transmembrane</keyword>
<dbReference type="InterPro" id="IPR018378">
    <property type="entry name" value="C-type_lectin_CS"/>
</dbReference>
<dbReference type="InterPro" id="IPR001304">
    <property type="entry name" value="C-type_lectin-like"/>
</dbReference>
<evidence type="ECO:0000256" key="3">
    <source>
        <dbReference type="SAM" id="Coils"/>
    </source>
</evidence>
<keyword evidence="8" id="KW-1185">Reference proteome</keyword>
<dbReference type="SUPFAM" id="SSF56436">
    <property type="entry name" value="C-type lectin-like"/>
    <property type="match status" value="1"/>
</dbReference>
<dbReference type="InterPro" id="IPR033989">
    <property type="entry name" value="CD209-like_CTLD"/>
</dbReference>
<comment type="caution">
    <text evidence="7">The sequence shown here is derived from an EMBL/GenBank/DDBJ whole genome shotgun (WGS) entry which is preliminary data.</text>
</comment>
<evidence type="ECO:0000313" key="7">
    <source>
        <dbReference type="EMBL" id="MEQ2287877.1"/>
    </source>
</evidence>
<evidence type="ECO:0000313" key="8">
    <source>
        <dbReference type="Proteomes" id="UP001469553"/>
    </source>
</evidence>
<evidence type="ECO:0000256" key="5">
    <source>
        <dbReference type="SAM" id="Phobius"/>
    </source>
</evidence>
<gene>
    <name evidence="7" type="ORF">AMECASPLE_017178</name>
</gene>
<feature type="domain" description="C-type lectin" evidence="6">
    <location>
        <begin position="155"/>
        <end position="275"/>
    </location>
</feature>
<dbReference type="Gene3D" id="3.10.100.10">
    <property type="entry name" value="Mannose-Binding Protein A, subunit A"/>
    <property type="match status" value="1"/>
</dbReference>
<dbReference type="PANTHER" id="PTHR22803">
    <property type="entry name" value="MANNOSE, PHOSPHOLIPASE, LECTIN RECEPTOR RELATED"/>
    <property type="match status" value="1"/>
</dbReference>
<dbReference type="Pfam" id="PF00059">
    <property type="entry name" value="Lectin_C"/>
    <property type="match status" value="1"/>
</dbReference>
<accession>A0ABV0Y276</accession>
<dbReference type="InterPro" id="IPR016187">
    <property type="entry name" value="CTDL_fold"/>
</dbReference>
<dbReference type="SMART" id="SM00034">
    <property type="entry name" value="CLECT"/>
    <property type="match status" value="1"/>
</dbReference>
<keyword evidence="1" id="KW-0430">Lectin</keyword>
<dbReference type="PROSITE" id="PS50041">
    <property type="entry name" value="C_TYPE_LECTIN_2"/>
    <property type="match status" value="1"/>
</dbReference>
<organism evidence="7 8">
    <name type="scientific">Ameca splendens</name>
    <dbReference type="NCBI Taxonomy" id="208324"/>
    <lineage>
        <taxon>Eukaryota</taxon>
        <taxon>Metazoa</taxon>
        <taxon>Chordata</taxon>
        <taxon>Craniata</taxon>
        <taxon>Vertebrata</taxon>
        <taxon>Euteleostomi</taxon>
        <taxon>Actinopterygii</taxon>
        <taxon>Neopterygii</taxon>
        <taxon>Teleostei</taxon>
        <taxon>Neoteleostei</taxon>
        <taxon>Acanthomorphata</taxon>
        <taxon>Ovalentaria</taxon>
        <taxon>Atherinomorphae</taxon>
        <taxon>Cyprinodontiformes</taxon>
        <taxon>Goodeidae</taxon>
        <taxon>Ameca</taxon>
    </lineage>
</organism>
<proteinExistence type="predicted"/>
<evidence type="ECO:0000256" key="1">
    <source>
        <dbReference type="ARBA" id="ARBA00022734"/>
    </source>
</evidence>
<dbReference type="EMBL" id="JAHRIP010020087">
    <property type="protein sequence ID" value="MEQ2287877.1"/>
    <property type="molecule type" value="Genomic_DNA"/>
</dbReference>
<protein>
    <recommendedName>
        <fullName evidence="6">C-type lectin domain-containing protein</fullName>
    </recommendedName>
</protein>
<keyword evidence="5" id="KW-0472">Membrane</keyword>
<reference evidence="7 8" key="1">
    <citation type="submission" date="2021-06" db="EMBL/GenBank/DDBJ databases">
        <authorList>
            <person name="Palmer J.M."/>
        </authorList>
    </citation>
    <scope>NUCLEOTIDE SEQUENCE [LARGE SCALE GENOMIC DNA]</scope>
    <source>
        <strain evidence="7 8">AS_MEX2019</strain>
        <tissue evidence="7">Muscle</tissue>
    </source>
</reference>
<dbReference type="InterPro" id="IPR050111">
    <property type="entry name" value="C-type_lectin/snaclec_domain"/>
</dbReference>
<dbReference type="CDD" id="cd03590">
    <property type="entry name" value="CLECT_DC-SIGN_like"/>
    <property type="match status" value="1"/>
</dbReference>
<dbReference type="PROSITE" id="PS00615">
    <property type="entry name" value="C_TYPE_LECTIN_1"/>
    <property type="match status" value="1"/>
</dbReference>
<dbReference type="InterPro" id="IPR016186">
    <property type="entry name" value="C-type_lectin-like/link_sf"/>
</dbReference>
<keyword evidence="2" id="KW-1015">Disulfide bond</keyword>
<evidence type="ECO:0000256" key="2">
    <source>
        <dbReference type="ARBA" id="ARBA00023157"/>
    </source>
</evidence>
<keyword evidence="5" id="KW-1133">Transmembrane helix</keyword>